<dbReference type="GO" id="GO:0005737">
    <property type="term" value="C:cytoplasm"/>
    <property type="evidence" value="ECO:0007669"/>
    <property type="project" value="UniProtKB-SubCell"/>
</dbReference>
<evidence type="ECO:0000256" key="2">
    <source>
        <dbReference type="ARBA" id="ARBA00005464"/>
    </source>
</evidence>
<comment type="similarity">
    <text evidence="2 11">Belongs to the FKBP-type PPIase family. Tig subfamily.</text>
</comment>
<dbReference type="NCBIfam" id="TIGR00115">
    <property type="entry name" value="tig"/>
    <property type="match status" value="1"/>
</dbReference>
<feature type="domain" description="PPIase FKBP-type" evidence="13">
    <location>
        <begin position="157"/>
        <end position="215"/>
    </location>
</feature>
<dbReference type="SUPFAM" id="SSF109998">
    <property type="entry name" value="Triger factor/SurA peptide-binding domain-like"/>
    <property type="match status" value="1"/>
</dbReference>
<dbReference type="GO" id="GO:0051301">
    <property type="term" value="P:cell division"/>
    <property type="evidence" value="ECO:0007669"/>
    <property type="project" value="UniProtKB-KW"/>
</dbReference>
<organism evidence="16 17">
    <name type="scientific">Phytomonospora endophytica</name>
    <dbReference type="NCBI Taxonomy" id="714109"/>
    <lineage>
        <taxon>Bacteria</taxon>
        <taxon>Bacillati</taxon>
        <taxon>Actinomycetota</taxon>
        <taxon>Actinomycetes</taxon>
        <taxon>Micromonosporales</taxon>
        <taxon>Micromonosporaceae</taxon>
        <taxon>Phytomonospora</taxon>
    </lineage>
</organism>
<keyword evidence="8 11" id="KW-0413">Isomerase</keyword>
<evidence type="ECO:0000256" key="1">
    <source>
        <dbReference type="ARBA" id="ARBA00000971"/>
    </source>
</evidence>
<dbReference type="Pfam" id="PF05698">
    <property type="entry name" value="Trigger_C"/>
    <property type="match status" value="1"/>
</dbReference>
<evidence type="ECO:0000256" key="9">
    <source>
        <dbReference type="ARBA" id="ARBA00023306"/>
    </source>
</evidence>
<evidence type="ECO:0000313" key="16">
    <source>
        <dbReference type="EMBL" id="MBB6032291.1"/>
    </source>
</evidence>
<evidence type="ECO:0000259" key="15">
    <source>
        <dbReference type="Pfam" id="PF05698"/>
    </source>
</evidence>
<dbReference type="PANTHER" id="PTHR30560:SF3">
    <property type="entry name" value="TRIGGER FACTOR-LIKE PROTEIN TIG, CHLOROPLASTIC"/>
    <property type="match status" value="1"/>
</dbReference>
<keyword evidence="9 11" id="KW-0131">Cell cycle</keyword>
<dbReference type="GO" id="GO:0003755">
    <property type="term" value="F:peptidyl-prolyl cis-trans isomerase activity"/>
    <property type="evidence" value="ECO:0007669"/>
    <property type="project" value="UniProtKB-UniRule"/>
</dbReference>
<name>A0A841F5U1_9ACTN</name>
<dbReference type="InterPro" id="IPR046357">
    <property type="entry name" value="PPIase_dom_sf"/>
</dbReference>
<evidence type="ECO:0000256" key="7">
    <source>
        <dbReference type="ARBA" id="ARBA00023186"/>
    </source>
</evidence>
<evidence type="ECO:0000256" key="4">
    <source>
        <dbReference type="ARBA" id="ARBA00016902"/>
    </source>
</evidence>
<gene>
    <name evidence="11" type="primary">tig</name>
    <name evidence="16" type="ORF">HNR73_000133</name>
</gene>
<dbReference type="GO" id="GO:0044183">
    <property type="term" value="F:protein folding chaperone"/>
    <property type="evidence" value="ECO:0007669"/>
    <property type="project" value="TreeGrafter"/>
</dbReference>
<protein>
    <recommendedName>
        <fullName evidence="4 11">Trigger factor</fullName>
        <shortName evidence="11">TF</shortName>
        <ecNumber evidence="3 11">5.2.1.8</ecNumber>
    </recommendedName>
    <alternativeName>
        <fullName evidence="10 11">PPIase</fullName>
    </alternativeName>
</protein>
<evidence type="ECO:0000256" key="11">
    <source>
        <dbReference type="HAMAP-Rule" id="MF_00303"/>
    </source>
</evidence>
<comment type="domain">
    <text evidence="11">Consists of 3 domains; the N-terminus binds the ribosome, the middle domain has PPIase activity, while the C-terminus has intrinsic chaperone activity on its own.</text>
</comment>
<feature type="region of interest" description="Disordered" evidence="12">
    <location>
        <begin position="446"/>
        <end position="483"/>
    </location>
</feature>
<dbReference type="EMBL" id="JACHGT010000001">
    <property type="protein sequence ID" value="MBB6032291.1"/>
    <property type="molecule type" value="Genomic_DNA"/>
</dbReference>
<dbReference type="HAMAP" id="MF_00303">
    <property type="entry name" value="Trigger_factor_Tig"/>
    <property type="match status" value="1"/>
</dbReference>
<keyword evidence="5 11" id="KW-0132">Cell division</keyword>
<feature type="domain" description="Trigger factor ribosome-binding bacterial" evidence="14">
    <location>
        <begin position="1"/>
        <end position="145"/>
    </location>
</feature>
<evidence type="ECO:0000256" key="10">
    <source>
        <dbReference type="ARBA" id="ARBA00029986"/>
    </source>
</evidence>
<evidence type="ECO:0000256" key="8">
    <source>
        <dbReference type="ARBA" id="ARBA00023235"/>
    </source>
</evidence>
<dbReference type="GO" id="GO:0015031">
    <property type="term" value="P:protein transport"/>
    <property type="evidence" value="ECO:0007669"/>
    <property type="project" value="UniProtKB-UniRule"/>
</dbReference>
<sequence length="483" mass="52261">MKSTVETLSETRVRLNVEVPFEELEPQLRQAYKKIGAQVRIPGFRPGKAPARIIDQRVGRGAVLAEAIDAALPEQYVAAINEHDIKALGRPTIEPGDIEDGKPLTFTAEVDVVPSFELPDLSTLTVTVEELKVEDSEVDEQLESLRLRFATLKGVERAAAEGDFVSIDLAATIDGEEIEGGSATGISHEVGAGNLLDGLDEALVGMSASETKTFVTKLVGGDRAGEDADVEVTVRSVRERELPELDDDFATLASEHDTIEELRDDLRANLTTRATQTRAEQIRVKAAEVLVEASGVPTPEGVVADEVEHRKGHLVEQIQQLDSTLEDFLARQEKTVEEFDAELAEQAGTAIRNQLVLDKLADAENTEVSDQELTFAVVQQAQRQGVPQEQLQQYADQLMRSGQLRSLVADLRRSKALESVIEAATVVDTAGYTLGEDELFPGRREAREAENTVSAVADAELADEAEGADAGAVADSDSADESK</sequence>
<keyword evidence="17" id="KW-1185">Reference proteome</keyword>
<dbReference type="InterPro" id="IPR027304">
    <property type="entry name" value="Trigger_fact/SurA_dom_sf"/>
</dbReference>
<comment type="function">
    <text evidence="11">Involved in protein export. Acts as a chaperone by maintaining the newly synthesized protein in an open conformation. Functions as a peptidyl-prolyl cis-trans isomerase.</text>
</comment>
<dbReference type="Gene3D" id="1.10.3120.10">
    <property type="entry name" value="Trigger factor, C-terminal domain"/>
    <property type="match status" value="1"/>
</dbReference>
<dbReference type="InterPro" id="IPR037041">
    <property type="entry name" value="Trigger_fac_C_sf"/>
</dbReference>
<dbReference type="PANTHER" id="PTHR30560">
    <property type="entry name" value="TRIGGER FACTOR CHAPERONE AND PEPTIDYL-PROLYL CIS/TRANS ISOMERASE"/>
    <property type="match status" value="1"/>
</dbReference>
<keyword evidence="7 11" id="KW-0143">Chaperone</keyword>
<dbReference type="Proteomes" id="UP000548476">
    <property type="component" value="Unassembled WGS sequence"/>
</dbReference>
<evidence type="ECO:0000313" key="17">
    <source>
        <dbReference type="Proteomes" id="UP000548476"/>
    </source>
</evidence>
<keyword evidence="11" id="KW-0963">Cytoplasm</keyword>
<dbReference type="Gene3D" id="3.10.50.40">
    <property type="match status" value="1"/>
</dbReference>
<dbReference type="GO" id="GO:0043022">
    <property type="term" value="F:ribosome binding"/>
    <property type="evidence" value="ECO:0007669"/>
    <property type="project" value="TreeGrafter"/>
</dbReference>
<dbReference type="Gene3D" id="3.30.70.1050">
    <property type="entry name" value="Trigger factor ribosome-binding domain"/>
    <property type="match status" value="1"/>
</dbReference>
<dbReference type="InterPro" id="IPR008881">
    <property type="entry name" value="Trigger_fac_ribosome-bd_bac"/>
</dbReference>
<dbReference type="PIRSF" id="PIRSF003095">
    <property type="entry name" value="Trigger_factor"/>
    <property type="match status" value="1"/>
</dbReference>
<evidence type="ECO:0000256" key="6">
    <source>
        <dbReference type="ARBA" id="ARBA00023110"/>
    </source>
</evidence>
<dbReference type="GO" id="GO:0043335">
    <property type="term" value="P:protein unfolding"/>
    <property type="evidence" value="ECO:0007669"/>
    <property type="project" value="TreeGrafter"/>
</dbReference>
<evidence type="ECO:0000256" key="5">
    <source>
        <dbReference type="ARBA" id="ARBA00022618"/>
    </source>
</evidence>
<dbReference type="InterPro" id="IPR008880">
    <property type="entry name" value="Trigger_fac_C"/>
</dbReference>
<reference evidence="16 17" key="1">
    <citation type="submission" date="2020-08" db="EMBL/GenBank/DDBJ databases">
        <title>Genomic Encyclopedia of Type Strains, Phase IV (KMG-IV): sequencing the most valuable type-strain genomes for metagenomic binning, comparative biology and taxonomic classification.</title>
        <authorList>
            <person name="Goeker M."/>
        </authorList>
    </citation>
    <scope>NUCLEOTIDE SEQUENCE [LARGE SCALE GENOMIC DNA]</scope>
    <source>
        <strain evidence="16 17">YIM 65646</strain>
    </source>
</reference>
<dbReference type="AlphaFoldDB" id="A0A841F5U1"/>
<dbReference type="Pfam" id="PF00254">
    <property type="entry name" value="FKBP_C"/>
    <property type="match status" value="1"/>
</dbReference>
<proteinExistence type="inferred from homology"/>
<accession>A0A841F5U1</accession>
<dbReference type="Pfam" id="PF05697">
    <property type="entry name" value="Trigger_N"/>
    <property type="match status" value="1"/>
</dbReference>
<dbReference type="InterPro" id="IPR005215">
    <property type="entry name" value="Trig_fac"/>
</dbReference>
<dbReference type="RefSeq" id="WP_184785209.1">
    <property type="nucleotide sequence ID" value="NZ_BONT01000063.1"/>
</dbReference>
<keyword evidence="6 11" id="KW-0697">Rotamase</keyword>
<dbReference type="InterPro" id="IPR001179">
    <property type="entry name" value="PPIase_FKBP_dom"/>
</dbReference>
<comment type="caution">
    <text evidence="16">The sequence shown here is derived from an EMBL/GenBank/DDBJ whole genome shotgun (WGS) entry which is preliminary data.</text>
</comment>
<feature type="domain" description="Trigger factor C-terminal" evidence="15">
    <location>
        <begin position="258"/>
        <end position="422"/>
    </location>
</feature>
<comment type="catalytic activity">
    <reaction evidence="1 11">
        <text>[protein]-peptidylproline (omega=180) = [protein]-peptidylproline (omega=0)</text>
        <dbReference type="Rhea" id="RHEA:16237"/>
        <dbReference type="Rhea" id="RHEA-COMP:10747"/>
        <dbReference type="Rhea" id="RHEA-COMP:10748"/>
        <dbReference type="ChEBI" id="CHEBI:83833"/>
        <dbReference type="ChEBI" id="CHEBI:83834"/>
        <dbReference type="EC" id="5.2.1.8"/>
    </reaction>
</comment>
<dbReference type="GO" id="GO:0051083">
    <property type="term" value="P:'de novo' cotranslational protein folding"/>
    <property type="evidence" value="ECO:0007669"/>
    <property type="project" value="TreeGrafter"/>
</dbReference>
<evidence type="ECO:0000256" key="3">
    <source>
        <dbReference type="ARBA" id="ARBA00013194"/>
    </source>
</evidence>
<comment type="subcellular location">
    <subcellularLocation>
        <location evidence="11">Cytoplasm</location>
    </subcellularLocation>
    <text evidence="11">About half TF is bound to the ribosome near the polypeptide exit tunnel while the other half is free in the cytoplasm.</text>
</comment>
<dbReference type="EC" id="5.2.1.8" evidence="3 11"/>
<dbReference type="SUPFAM" id="SSF54534">
    <property type="entry name" value="FKBP-like"/>
    <property type="match status" value="1"/>
</dbReference>
<evidence type="ECO:0000256" key="12">
    <source>
        <dbReference type="SAM" id="MobiDB-lite"/>
    </source>
</evidence>
<dbReference type="SUPFAM" id="SSF102735">
    <property type="entry name" value="Trigger factor ribosome-binding domain"/>
    <property type="match status" value="1"/>
</dbReference>
<evidence type="ECO:0000259" key="13">
    <source>
        <dbReference type="Pfam" id="PF00254"/>
    </source>
</evidence>
<evidence type="ECO:0000259" key="14">
    <source>
        <dbReference type="Pfam" id="PF05697"/>
    </source>
</evidence>
<dbReference type="InterPro" id="IPR036611">
    <property type="entry name" value="Trigger_fac_ribosome-bd_sf"/>
</dbReference>